<evidence type="ECO:0000256" key="2">
    <source>
        <dbReference type="ARBA" id="ARBA00022596"/>
    </source>
</evidence>
<keyword evidence="2 5" id="KW-0533">Nickel</keyword>
<dbReference type="Pfam" id="PF01155">
    <property type="entry name" value="HypA"/>
    <property type="match status" value="1"/>
</dbReference>
<gene>
    <name evidence="5" type="primary">hypA</name>
    <name evidence="6" type="ORF">SAMN05421505_13237</name>
</gene>
<feature type="binding site" evidence="5">
    <location>
        <position position="77"/>
    </location>
    <ligand>
        <name>Zn(2+)</name>
        <dbReference type="ChEBI" id="CHEBI:29105"/>
    </ligand>
</feature>
<dbReference type="GO" id="GO:0051604">
    <property type="term" value="P:protein maturation"/>
    <property type="evidence" value="ECO:0007669"/>
    <property type="project" value="InterPro"/>
</dbReference>
<dbReference type="PROSITE" id="PS01249">
    <property type="entry name" value="HYPA"/>
    <property type="match status" value="1"/>
</dbReference>
<feature type="binding site" evidence="5">
    <location>
        <position position="6"/>
    </location>
    <ligand>
        <name>Ni(2+)</name>
        <dbReference type="ChEBI" id="CHEBI:49786"/>
    </ligand>
</feature>
<comment type="function">
    <text evidence="5">Involved in the maturation of [NiFe] hydrogenases. Required for nickel insertion into the metal center of the hydrogenase.</text>
</comment>
<dbReference type="EMBL" id="FNCN01000032">
    <property type="protein sequence ID" value="SDI06208.1"/>
    <property type="molecule type" value="Genomic_DNA"/>
</dbReference>
<accession>A0A1G8HHT0</accession>
<organism evidence="6 7">
    <name type="scientific">Sinosporangium album</name>
    <dbReference type="NCBI Taxonomy" id="504805"/>
    <lineage>
        <taxon>Bacteria</taxon>
        <taxon>Bacillati</taxon>
        <taxon>Actinomycetota</taxon>
        <taxon>Actinomycetes</taxon>
        <taxon>Streptosporangiales</taxon>
        <taxon>Streptosporangiaceae</taxon>
        <taxon>Sinosporangium</taxon>
    </lineage>
</organism>
<proteinExistence type="inferred from homology"/>
<keyword evidence="4 5" id="KW-0862">Zinc</keyword>
<dbReference type="Proteomes" id="UP000198923">
    <property type="component" value="Unassembled WGS sequence"/>
</dbReference>
<dbReference type="Gene3D" id="3.30.2320.80">
    <property type="match status" value="1"/>
</dbReference>
<keyword evidence="3 5" id="KW-0479">Metal-binding</keyword>
<evidence type="ECO:0000313" key="6">
    <source>
        <dbReference type="EMBL" id="SDI06208.1"/>
    </source>
</evidence>
<dbReference type="STRING" id="504805.SAMN05421505_13237"/>
<dbReference type="InterPro" id="IPR020538">
    <property type="entry name" value="Hydgase_Ni_incorp_HypA/HybF_CS"/>
</dbReference>
<dbReference type="RefSeq" id="WP_245691368.1">
    <property type="nucleotide sequence ID" value="NZ_FNCN01000032.1"/>
</dbReference>
<feature type="binding site" evidence="5">
    <location>
        <position position="90"/>
    </location>
    <ligand>
        <name>Zn(2+)</name>
        <dbReference type="ChEBI" id="CHEBI:29105"/>
    </ligand>
</feature>
<evidence type="ECO:0000256" key="5">
    <source>
        <dbReference type="HAMAP-Rule" id="MF_00213"/>
    </source>
</evidence>
<sequence length="134" mass="13940">MTSTMHEFGIAEAVLDAVQRRAGGRPVSRAKVRAGALQRIDESAINQAFSLVAEGTTAEGAHIDLVVEPVRLTCRSCGHEAMSMDPLASCLSCGGTDLDSEGGDGLVLESIQIAEASHVSGNSGRDHRDRPGPA</sequence>
<name>A0A1G8HHT0_9ACTN</name>
<dbReference type="InterPro" id="IPR000688">
    <property type="entry name" value="HypA/HybF"/>
</dbReference>
<dbReference type="GO" id="GO:0008270">
    <property type="term" value="F:zinc ion binding"/>
    <property type="evidence" value="ECO:0007669"/>
    <property type="project" value="UniProtKB-UniRule"/>
</dbReference>
<dbReference type="PANTHER" id="PTHR34535">
    <property type="entry name" value="HYDROGENASE MATURATION FACTOR HYPA"/>
    <property type="match status" value="1"/>
</dbReference>
<dbReference type="AlphaFoldDB" id="A0A1G8HHT0"/>
<dbReference type="GO" id="GO:0016151">
    <property type="term" value="F:nickel cation binding"/>
    <property type="evidence" value="ECO:0007669"/>
    <property type="project" value="UniProtKB-UniRule"/>
</dbReference>
<evidence type="ECO:0000256" key="3">
    <source>
        <dbReference type="ARBA" id="ARBA00022723"/>
    </source>
</evidence>
<dbReference type="PIRSF" id="PIRSF004761">
    <property type="entry name" value="Hydrgn_mat_HypA"/>
    <property type="match status" value="1"/>
</dbReference>
<evidence type="ECO:0000256" key="4">
    <source>
        <dbReference type="ARBA" id="ARBA00022833"/>
    </source>
</evidence>
<comment type="similarity">
    <text evidence="1 5">Belongs to the HypA/HybF family.</text>
</comment>
<dbReference type="HAMAP" id="MF_00213">
    <property type="entry name" value="HypA_HybF"/>
    <property type="match status" value="1"/>
</dbReference>
<feature type="binding site" evidence="5">
    <location>
        <position position="93"/>
    </location>
    <ligand>
        <name>Zn(2+)</name>
        <dbReference type="ChEBI" id="CHEBI:29105"/>
    </ligand>
</feature>
<keyword evidence="7" id="KW-1185">Reference proteome</keyword>
<reference evidence="6 7" key="1">
    <citation type="submission" date="2016-10" db="EMBL/GenBank/DDBJ databases">
        <authorList>
            <person name="de Groot N.N."/>
        </authorList>
    </citation>
    <scope>NUCLEOTIDE SEQUENCE [LARGE SCALE GENOMIC DNA]</scope>
    <source>
        <strain evidence="6 7">CPCC 201354</strain>
    </source>
</reference>
<evidence type="ECO:0000313" key="7">
    <source>
        <dbReference type="Proteomes" id="UP000198923"/>
    </source>
</evidence>
<evidence type="ECO:0000256" key="1">
    <source>
        <dbReference type="ARBA" id="ARBA00010748"/>
    </source>
</evidence>
<feature type="binding site" evidence="5">
    <location>
        <position position="74"/>
    </location>
    <ligand>
        <name>Zn(2+)</name>
        <dbReference type="ChEBI" id="CHEBI:29105"/>
    </ligand>
</feature>
<dbReference type="PANTHER" id="PTHR34535:SF3">
    <property type="entry name" value="HYDROGENASE MATURATION FACTOR HYPA"/>
    <property type="match status" value="1"/>
</dbReference>
<protein>
    <recommendedName>
        <fullName evidence="5">Hydrogenase maturation factor HypA</fullName>
    </recommendedName>
</protein>